<evidence type="ECO:0000313" key="3">
    <source>
        <dbReference type="Proteomes" id="UP000254939"/>
    </source>
</evidence>
<keyword evidence="1" id="KW-1133">Transmembrane helix</keyword>
<dbReference type="AlphaFoldDB" id="A0A370KJT5"/>
<keyword evidence="1" id="KW-0812">Transmembrane</keyword>
<comment type="caution">
    <text evidence="2">The sequence shown here is derived from an EMBL/GenBank/DDBJ whole genome shotgun (WGS) entry which is preliminary data.</text>
</comment>
<dbReference type="Proteomes" id="UP000254939">
    <property type="component" value="Unassembled WGS sequence"/>
</dbReference>
<feature type="transmembrane region" description="Helical" evidence="1">
    <location>
        <begin position="77"/>
        <end position="99"/>
    </location>
</feature>
<sequence>MGLCLIAIHLQATAPDARIRRAVSLVFALTIPLFWSRLVVAAFNDTILHIDAQLVGWLIGTTTTGNVVPLADGSGSIFFAPGGSSMAKSLAAVSAAVFLNLRSGLWSASTFVWTAASLATVVAILTRIGLIGIYPQQFDLIHSLGATVAGCRTVLAIVSISYHKVGQDVPLNRWNRFASAPGRNSCR</sequence>
<protein>
    <recommendedName>
        <fullName evidence="4">Exosortase/archaeosortase family protein</fullName>
    </recommendedName>
</protein>
<feature type="transmembrane region" description="Helical" evidence="1">
    <location>
        <begin position="111"/>
        <end position="134"/>
    </location>
</feature>
<accession>A0A370KJT5</accession>
<evidence type="ECO:0008006" key="4">
    <source>
        <dbReference type="Google" id="ProtNLM"/>
    </source>
</evidence>
<evidence type="ECO:0000313" key="2">
    <source>
        <dbReference type="EMBL" id="RDJ06827.1"/>
    </source>
</evidence>
<dbReference type="OrthoDB" id="8393871at2"/>
<dbReference type="EMBL" id="NAAC01000028">
    <property type="protein sequence ID" value="RDJ06827.1"/>
    <property type="molecule type" value="Genomic_DNA"/>
</dbReference>
<evidence type="ECO:0000256" key="1">
    <source>
        <dbReference type="SAM" id="Phobius"/>
    </source>
</evidence>
<gene>
    <name evidence="2" type="ORF">B5K06_22850</name>
</gene>
<organism evidence="2 3">
    <name type="scientific">Rhizobium grahamii</name>
    <dbReference type="NCBI Taxonomy" id="1120045"/>
    <lineage>
        <taxon>Bacteria</taxon>
        <taxon>Pseudomonadati</taxon>
        <taxon>Pseudomonadota</taxon>
        <taxon>Alphaproteobacteria</taxon>
        <taxon>Hyphomicrobiales</taxon>
        <taxon>Rhizobiaceae</taxon>
        <taxon>Rhizobium/Agrobacterium group</taxon>
        <taxon>Rhizobium</taxon>
    </lineage>
</organism>
<reference evidence="2 3" key="1">
    <citation type="submission" date="2017-03" db="EMBL/GenBank/DDBJ databases">
        <title>Genome analysis of Rhizobial strains effectives or ineffectives for nitrogen fixation isolated from bean seeds.</title>
        <authorList>
            <person name="Peralta H."/>
            <person name="Aguilar-Vera A."/>
            <person name="Mora Y."/>
            <person name="Vargas-Lagunas C."/>
            <person name="Girard L."/>
            <person name="Mora J."/>
        </authorList>
    </citation>
    <scope>NUCLEOTIDE SEQUENCE [LARGE SCALE GENOMIC DNA]</scope>
    <source>
        <strain evidence="2 3">CCGM3</strain>
    </source>
</reference>
<proteinExistence type="predicted"/>
<keyword evidence="1" id="KW-0472">Membrane</keyword>
<name>A0A370KJT5_9HYPH</name>